<accession>A0AAD5QQJ7</accession>
<gene>
    <name evidence="1" type="ORF">KIN20_016197</name>
</gene>
<dbReference type="AlphaFoldDB" id="A0AAD5QQJ7"/>
<organism evidence="1 2">
    <name type="scientific">Parelaphostrongylus tenuis</name>
    <name type="common">Meningeal worm</name>
    <dbReference type="NCBI Taxonomy" id="148309"/>
    <lineage>
        <taxon>Eukaryota</taxon>
        <taxon>Metazoa</taxon>
        <taxon>Ecdysozoa</taxon>
        <taxon>Nematoda</taxon>
        <taxon>Chromadorea</taxon>
        <taxon>Rhabditida</taxon>
        <taxon>Rhabditina</taxon>
        <taxon>Rhabditomorpha</taxon>
        <taxon>Strongyloidea</taxon>
        <taxon>Metastrongylidae</taxon>
        <taxon>Parelaphostrongylus</taxon>
    </lineage>
</organism>
<proteinExistence type="predicted"/>
<dbReference type="EMBL" id="JAHQIW010003259">
    <property type="protein sequence ID" value="KAJ1357924.1"/>
    <property type="molecule type" value="Genomic_DNA"/>
</dbReference>
<name>A0AAD5QQJ7_PARTN</name>
<reference evidence="1" key="1">
    <citation type="submission" date="2021-06" db="EMBL/GenBank/DDBJ databases">
        <title>Parelaphostrongylus tenuis whole genome reference sequence.</title>
        <authorList>
            <person name="Garwood T.J."/>
            <person name="Larsen P.A."/>
            <person name="Fountain-Jones N.M."/>
            <person name="Garbe J.R."/>
            <person name="Macchietto M.G."/>
            <person name="Kania S.A."/>
            <person name="Gerhold R.W."/>
            <person name="Richards J.E."/>
            <person name="Wolf T.M."/>
        </authorList>
    </citation>
    <scope>NUCLEOTIDE SEQUENCE</scope>
    <source>
        <strain evidence="1">MNPRO001-30</strain>
        <tissue evidence="1">Meninges</tissue>
    </source>
</reference>
<evidence type="ECO:0000313" key="1">
    <source>
        <dbReference type="EMBL" id="KAJ1357924.1"/>
    </source>
</evidence>
<evidence type="ECO:0000313" key="2">
    <source>
        <dbReference type="Proteomes" id="UP001196413"/>
    </source>
</evidence>
<sequence length="125" mass="13607">MQVRSEGCACEGSTYKGQFALKILNVHEVVRTSQAETALPIDRSAAKGTLGRPEGSNCSTDFSEQFKSDRGRDWWSGKSLQDRDNGCAVHVSAAAVSIVCWRPDRSFVPYPYSATSLAFGSPPLF</sequence>
<protein>
    <submittedName>
        <fullName evidence="1">Uncharacterized protein</fullName>
    </submittedName>
</protein>
<comment type="caution">
    <text evidence="1">The sequence shown here is derived from an EMBL/GenBank/DDBJ whole genome shotgun (WGS) entry which is preliminary data.</text>
</comment>
<keyword evidence="2" id="KW-1185">Reference proteome</keyword>
<dbReference type="Proteomes" id="UP001196413">
    <property type="component" value="Unassembled WGS sequence"/>
</dbReference>